<keyword evidence="4" id="KW-1133">Transmembrane helix</keyword>
<evidence type="ECO:0000256" key="4">
    <source>
        <dbReference type="ARBA" id="ARBA00022989"/>
    </source>
</evidence>
<evidence type="ECO:0000313" key="6">
    <source>
        <dbReference type="EMBL" id="VDO95726.1"/>
    </source>
</evidence>
<dbReference type="AlphaFoldDB" id="A0A183M639"/>
<dbReference type="InterPro" id="IPR002549">
    <property type="entry name" value="AI-2E-like"/>
</dbReference>
<evidence type="ECO:0000256" key="1">
    <source>
        <dbReference type="ARBA" id="ARBA00004141"/>
    </source>
</evidence>
<dbReference type="GO" id="GO:0016020">
    <property type="term" value="C:membrane"/>
    <property type="evidence" value="ECO:0007669"/>
    <property type="project" value="UniProtKB-SubCell"/>
</dbReference>
<keyword evidence="5" id="KW-0472">Membrane</keyword>
<name>A0A183M639_9TREM</name>
<dbReference type="STRING" id="48269.A0A183M639"/>
<dbReference type="Proteomes" id="UP000277204">
    <property type="component" value="Unassembled WGS sequence"/>
</dbReference>
<organism evidence="6 7">
    <name type="scientific">Schistosoma margrebowiei</name>
    <dbReference type="NCBI Taxonomy" id="48269"/>
    <lineage>
        <taxon>Eukaryota</taxon>
        <taxon>Metazoa</taxon>
        <taxon>Spiralia</taxon>
        <taxon>Lophotrochozoa</taxon>
        <taxon>Platyhelminthes</taxon>
        <taxon>Trematoda</taxon>
        <taxon>Digenea</taxon>
        <taxon>Strigeidida</taxon>
        <taxon>Schistosomatoidea</taxon>
        <taxon>Schistosomatidae</taxon>
        <taxon>Schistosoma</taxon>
    </lineage>
</organism>
<evidence type="ECO:0000256" key="5">
    <source>
        <dbReference type="ARBA" id="ARBA00023136"/>
    </source>
</evidence>
<proteinExistence type="inferred from homology"/>
<sequence>MYIYVLFSQSMNTTLMTNQSAIDNQTLPFLLHNHINSNAITPRGVGRVSLNRFFINTTWIFNRHALSSLFVIFKQNLGTFATITESVWGLMRSNVNLIAQLITTLFSLIMSGGHVAMNFMIAFLIFLTVLYYVLAASGSCYLPVAFISSLTPTFSGTNSLITHLYSTVESAISGVFVATLKLALFYGLYTSLTHIIFGLDLVIIPSGELFYLVLFVLSTCKIIY</sequence>
<evidence type="ECO:0000256" key="2">
    <source>
        <dbReference type="ARBA" id="ARBA00009773"/>
    </source>
</evidence>
<comment type="similarity">
    <text evidence="2">Belongs to the autoinducer-2 exporter (AI-2E) (TC 2.A.86) family.</text>
</comment>
<accession>A0A183M639</accession>
<evidence type="ECO:0000256" key="3">
    <source>
        <dbReference type="ARBA" id="ARBA00022692"/>
    </source>
</evidence>
<protein>
    <submittedName>
        <fullName evidence="6">Uncharacterized protein</fullName>
    </submittedName>
</protein>
<reference evidence="6 7" key="1">
    <citation type="submission" date="2018-11" db="EMBL/GenBank/DDBJ databases">
        <authorList>
            <consortium name="Pathogen Informatics"/>
        </authorList>
    </citation>
    <scope>NUCLEOTIDE SEQUENCE [LARGE SCALE GENOMIC DNA]</scope>
    <source>
        <strain evidence="6 7">Zambia</strain>
    </source>
</reference>
<dbReference type="EMBL" id="UZAI01006516">
    <property type="protein sequence ID" value="VDO95726.1"/>
    <property type="molecule type" value="Genomic_DNA"/>
</dbReference>
<keyword evidence="3" id="KW-0812">Transmembrane</keyword>
<gene>
    <name evidence="6" type="ORF">SMRZ_LOCUS11514</name>
</gene>
<comment type="subcellular location">
    <subcellularLocation>
        <location evidence="1">Membrane</location>
        <topology evidence="1">Multi-pass membrane protein</topology>
    </subcellularLocation>
</comment>
<dbReference type="PANTHER" id="PTHR21716:SF4">
    <property type="entry name" value="TRANSMEMBRANE PROTEIN 245"/>
    <property type="match status" value="1"/>
</dbReference>
<dbReference type="PANTHER" id="PTHR21716">
    <property type="entry name" value="TRANSMEMBRANE PROTEIN"/>
    <property type="match status" value="1"/>
</dbReference>
<evidence type="ECO:0000313" key="7">
    <source>
        <dbReference type="Proteomes" id="UP000277204"/>
    </source>
</evidence>
<keyword evidence="7" id="KW-1185">Reference proteome</keyword>